<protein>
    <recommendedName>
        <fullName evidence="4">Lipoprotein</fullName>
    </recommendedName>
</protein>
<dbReference type="RefSeq" id="WP_200554492.1">
    <property type="nucleotide sequence ID" value="NZ_JAEPES010000001.1"/>
</dbReference>
<organism evidence="2 3">
    <name type="scientific">Lacisediminihabitans changchengi</name>
    <dbReference type="NCBI Taxonomy" id="2787634"/>
    <lineage>
        <taxon>Bacteria</taxon>
        <taxon>Bacillati</taxon>
        <taxon>Actinomycetota</taxon>
        <taxon>Actinomycetes</taxon>
        <taxon>Micrococcales</taxon>
        <taxon>Microbacteriaceae</taxon>
        <taxon>Lacisediminihabitans</taxon>
    </lineage>
</organism>
<keyword evidence="3" id="KW-1185">Reference proteome</keyword>
<proteinExistence type="predicted"/>
<dbReference type="AlphaFoldDB" id="A0A934SIY9"/>
<evidence type="ECO:0000256" key="1">
    <source>
        <dbReference type="SAM" id="SignalP"/>
    </source>
</evidence>
<feature type="chain" id="PRO_5038425826" description="Lipoprotein" evidence="1">
    <location>
        <begin position="25"/>
        <end position="175"/>
    </location>
</feature>
<gene>
    <name evidence="2" type="ORF">IV501_00680</name>
</gene>
<sequence length="175" mass="18142">MLRAIPIVLAAAVLLTGCTSSTPAPSPSPTQTAVPDPALKSKFPAKYDADSAKTETLRLAGALDALLPGDIVANIDSKDQLVPATDSAKAIYGVIQLVTLKSTVDPTVITKALVDRLHASGWNVLQTTDVEEVYKVTLSSGSIAASSWLLQLSADPRVDNAPAISVQLASPDLPT</sequence>
<name>A0A934SIY9_9MICO</name>
<dbReference type="Proteomes" id="UP000636458">
    <property type="component" value="Unassembled WGS sequence"/>
</dbReference>
<keyword evidence="1" id="KW-0732">Signal</keyword>
<comment type="caution">
    <text evidence="2">The sequence shown here is derived from an EMBL/GenBank/DDBJ whole genome shotgun (WGS) entry which is preliminary data.</text>
</comment>
<evidence type="ECO:0008006" key="4">
    <source>
        <dbReference type="Google" id="ProtNLM"/>
    </source>
</evidence>
<evidence type="ECO:0000313" key="3">
    <source>
        <dbReference type="Proteomes" id="UP000636458"/>
    </source>
</evidence>
<reference evidence="2" key="1">
    <citation type="submission" date="2021-01" db="EMBL/GenBank/DDBJ databases">
        <title>Lacisediminihabitans sp. nov. strain G11-30, isolated from Antarctic Soil.</title>
        <authorList>
            <person name="Li J."/>
        </authorList>
    </citation>
    <scope>NUCLEOTIDE SEQUENCE</scope>
    <source>
        <strain evidence="2">G11-30</strain>
    </source>
</reference>
<accession>A0A934SIY9</accession>
<dbReference type="EMBL" id="JAEPES010000001">
    <property type="protein sequence ID" value="MBK4346136.1"/>
    <property type="molecule type" value="Genomic_DNA"/>
</dbReference>
<evidence type="ECO:0000313" key="2">
    <source>
        <dbReference type="EMBL" id="MBK4346136.1"/>
    </source>
</evidence>
<dbReference type="PROSITE" id="PS51257">
    <property type="entry name" value="PROKAR_LIPOPROTEIN"/>
    <property type="match status" value="1"/>
</dbReference>
<feature type="signal peptide" evidence="1">
    <location>
        <begin position="1"/>
        <end position="24"/>
    </location>
</feature>